<evidence type="ECO:0000256" key="6">
    <source>
        <dbReference type="ARBA" id="ARBA00022982"/>
    </source>
</evidence>
<evidence type="ECO:0000313" key="12">
    <source>
        <dbReference type="Proteomes" id="UP000626026"/>
    </source>
</evidence>
<evidence type="ECO:0000256" key="3">
    <source>
        <dbReference type="ARBA" id="ARBA00022617"/>
    </source>
</evidence>
<feature type="region of interest" description="Disordered" evidence="9">
    <location>
        <begin position="157"/>
        <end position="183"/>
    </location>
</feature>
<comment type="cofactor">
    <cofactor evidence="1">
        <name>heme c</name>
        <dbReference type="ChEBI" id="CHEBI:61717"/>
    </cofactor>
</comment>
<keyword evidence="12" id="KW-1185">Reference proteome</keyword>
<protein>
    <submittedName>
        <fullName evidence="11">C-type cytochrome</fullName>
    </submittedName>
</protein>
<proteinExistence type="predicted"/>
<dbReference type="Proteomes" id="UP000626026">
    <property type="component" value="Unassembled WGS sequence"/>
</dbReference>
<dbReference type="Pfam" id="PF13442">
    <property type="entry name" value="Cytochrome_CBB3"/>
    <property type="match status" value="1"/>
</dbReference>
<evidence type="ECO:0000256" key="4">
    <source>
        <dbReference type="ARBA" id="ARBA00022660"/>
    </source>
</evidence>
<dbReference type="InterPro" id="IPR008168">
    <property type="entry name" value="Cyt_C_IC"/>
</dbReference>
<dbReference type="PRINTS" id="PR00605">
    <property type="entry name" value="CYTCHROMECIC"/>
</dbReference>
<sequence>MDRVGGWKDGVVLAVVLPALVLLGGCRLEDRETRPDPPVAQALGQVALMPNGIGGSPPEVYAALGRPYRESAFHLSQGKRLYEWFGCQACHADGQGGSGPSLIDGWWNYGPDLPTLYTTIHDGRPGGMPAFRDRMTRDQIWQLAAYVQAMGAYTGSLAAPGRSDRPQTRPAENRLPAASAPLR</sequence>
<evidence type="ECO:0000256" key="7">
    <source>
        <dbReference type="ARBA" id="ARBA00023004"/>
    </source>
</evidence>
<dbReference type="RefSeq" id="WP_187783625.1">
    <property type="nucleotide sequence ID" value="NZ_JACTVA010000007.1"/>
</dbReference>
<evidence type="ECO:0000256" key="1">
    <source>
        <dbReference type="ARBA" id="ARBA00001926"/>
    </source>
</evidence>
<reference evidence="11 12" key="1">
    <citation type="journal article" date="2013" name="Int. J. Syst. Evol. Microbiol.">
        <title>Roseomonas aerophila sp. nov., isolated from air.</title>
        <authorList>
            <person name="Kim S.J."/>
            <person name="Weon H.Y."/>
            <person name="Ahn J.H."/>
            <person name="Hong S.B."/>
            <person name="Seok S.J."/>
            <person name="Whang K.S."/>
            <person name="Kwon S.W."/>
        </authorList>
    </citation>
    <scope>NUCLEOTIDE SEQUENCE [LARGE SCALE GENOMIC DNA]</scope>
    <source>
        <strain evidence="11 12">NBRC 108923</strain>
    </source>
</reference>
<evidence type="ECO:0000256" key="9">
    <source>
        <dbReference type="SAM" id="MobiDB-lite"/>
    </source>
</evidence>
<keyword evidence="7 8" id="KW-0408">Iron</keyword>
<dbReference type="InterPro" id="IPR036909">
    <property type="entry name" value="Cyt_c-like_dom_sf"/>
</dbReference>
<gene>
    <name evidence="11" type="ORF">IBL26_06335</name>
</gene>
<keyword evidence="3 8" id="KW-0349">Heme</keyword>
<keyword evidence="4" id="KW-0679">Respiratory chain</keyword>
<dbReference type="Gene3D" id="1.10.760.10">
    <property type="entry name" value="Cytochrome c-like domain"/>
    <property type="match status" value="1"/>
</dbReference>
<dbReference type="InterPro" id="IPR009056">
    <property type="entry name" value="Cyt_c-like_dom"/>
</dbReference>
<accession>A0ABR7RJ72</accession>
<dbReference type="PROSITE" id="PS51257">
    <property type="entry name" value="PROKAR_LIPOPROTEIN"/>
    <property type="match status" value="1"/>
</dbReference>
<organism evidence="11 12">
    <name type="scientific">Teichococcus aerophilus</name>
    <dbReference type="NCBI Taxonomy" id="1224513"/>
    <lineage>
        <taxon>Bacteria</taxon>
        <taxon>Pseudomonadati</taxon>
        <taxon>Pseudomonadota</taxon>
        <taxon>Alphaproteobacteria</taxon>
        <taxon>Acetobacterales</taxon>
        <taxon>Roseomonadaceae</taxon>
        <taxon>Roseomonas</taxon>
    </lineage>
</organism>
<dbReference type="EMBL" id="JACTVA010000007">
    <property type="protein sequence ID" value="MBC9206448.1"/>
    <property type="molecule type" value="Genomic_DNA"/>
</dbReference>
<name>A0ABR7RJ72_9PROT</name>
<keyword evidence="2" id="KW-0813">Transport</keyword>
<keyword evidence="6" id="KW-0249">Electron transport</keyword>
<comment type="caution">
    <text evidence="11">The sequence shown here is derived from an EMBL/GenBank/DDBJ whole genome shotgun (WGS) entry which is preliminary data.</text>
</comment>
<dbReference type="SUPFAM" id="SSF46626">
    <property type="entry name" value="Cytochrome c"/>
    <property type="match status" value="1"/>
</dbReference>
<keyword evidence="5 8" id="KW-0479">Metal-binding</keyword>
<feature type="domain" description="Cytochrome c" evidence="10">
    <location>
        <begin position="73"/>
        <end position="151"/>
    </location>
</feature>
<evidence type="ECO:0000313" key="11">
    <source>
        <dbReference type="EMBL" id="MBC9206448.1"/>
    </source>
</evidence>
<evidence type="ECO:0000256" key="8">
    <source>
        <dbReference type="PROSITE-ProRule" id="PRU00433"/>
    </source>
</evidence>
<dbReference type="PROSITE" id="PS51007">
    <property type="entry name" value="CYTC"/>
    <property type="match status" value="1"/>
</dbReference>
<evidence type="ECO:0000256" key="2">
    <source>
        <dbReference type="ARBA" id="ARBA00022448"/>
    </source>
</evidence>
<evidence type="ECO:0000256" key="5">
    <source>
        <dbReference type="ARBA" id="ARBA00022723"/>
    </source>
</evidence>
<evidence type="ECO:0000259" key="10">
    <source>
        <dbReference type="PROSITE" id="PS51007"/>
    </source>
</evidence>